<evidence type="ECO:0000256" key="1">
    <source>
        <dbReference type="SAM" id="SignalP"/>
    </source>
</evidence>
<name>A0ABY7GX41_9BACT</name>
<dbReference type="InterPro" id="IPR013783">
    <property type="entry name" value="Ig-like_fold"/>
</dbReference>
<dbReference type="RefSeq" id="WP_269033922.1">
    <property type="nucleotide sequence ID" value="NZ_CP114040.1"/>
</dbReference>
<evidence type="ECO:0008006" key="6">
    <source>
        <dbReference type="Google" id="ProtNLM"/>
    </source>
</evidence>
<feature type="domain" description="Peptidase C51" evidence="3">
    <location>
        <begin position="34"/>
        <end position="165"/>
    </location>
</feature>
<evidence type="ECO:0000259" key="3">
    <source>
        <dbReference type="PROSITE" id="PS50911"/>
    </source>
</evidence>
<dbReference type="InterPro" id="IPR036116">
    <property type="entry name" value="FN3_sf"/>
</dbReference>
<accession>A0ABY7GX41</accession>
<keyword evidence="5" id="KW-1185">Reference proteome</keyword>
<dbReference type="Gene3D" id="2.60.40.10">
    <property type="entry name" value="Immunoglobulins"/>
    <property type="match status" value="2"/>
</dbReference>
<feature type="domain" description="Fibronectin type-III" evidence="2">
    <location>
        <begin position="292"/>
        <end position="396"/>
    </location>
</feature>
<protein>
    <recommendedName>
        <fullName evidence="6">CHAP domain-containing protein</fullName>
    </recommendedName>
</protein>
<dbReference type="InterPro" id="IPR007921">
    <property type="entry name" value="CHAP_dom"/>
</dbReference>
<dbReference type="EMBL" id="CP114040">
    <property type="protein sequence ID" value="WAS91560.1"/>
    <property type="molecule type" value="Genomic_DNA"/>
</dbReference>
<dbReference type="SUPFAM" id="SSF49265">
    <property type="entry name" value="Fibronectin type III"/>
    <property type="match status" value="2"/>
</dbReference>
<reference evidence="4" key="1">
    <citation type="submission" date="2022-11" db="EMBL/GenBank/DDBJ databases">
        <title>Minimal conservation of predation-associated metabolite biosynthetic gene clusters underscores biosynthetic potential of Myxococcota including descriptions for ten novel species: Archangium lansinium sp. nov., Myxococcus landrumus sp. nov., Nannocystis bai.</title>
        <authorList>
            <person name="Ahearne A."/>
            <person name="Stevens C."/>
            <person name="Dowd S."/>
        </authorList>
    </citation>
    <scope>NUCLEOTIDE SEQUENCE</scope>
    <source>
        <strain evidence="4">Fl3</strain>
    </source>
</reference>
<sequence>MTRTIIATSRCCSAALVGLVFGLAGRAAAAPADADCQAKCPNIPPPPKNWTATVGHVECVEYANYRSQLKHSGNAWTWAEHPTCSDAAPGSTCVQEHAEPGTVMVSQPFQNQAQGAGHVAIVDCVVGDWAKVSEYNWSPPGVFKGDRCVNVKAARDKGTPFAFVRAFGSTFPAQGERCEDPLKINHAYVRPDPNDKEVKRGTVEISFGASACSRAKFRLHRKIYTFDGGVKKEHSAWTKPVMNVLDPYVDTFEDVPACSQFVYVLEREMVDPPIVGAKIKQSPAMTGVNLEPPRTATADFVPKVYGQMFLRWKSSCPDYGGGTKTQYKITYTRGQGQPVTIGPIDGVVLANGGSQDREYKLTNLFGATNYSASVRAFNFYDVSSTTADTDFTTPAPNNTTPAPLPQRPTLSMRCNDDKLRASWVAAAGGEAYELEFTAPSKQVPKPKPALIMAAGTSHDLDAPVDGPYSVRLRSYRAGKASPWTDPVVFARDCIAEPPVLSPLVNDDCAGVKLTWKIDPAATAAHLKQYHVMRREQGSPLLLPIAETLPNVLTYNDIEASPGKSYVYSVVALYQTPEGKTLVSPPAPLTNTVIPQSPPRAPEITKITTDVDRVTLEFTDNATNETGFVVKRWTDNESGALVQYRLDGKPGTGKVTFADPGPLPLEDRSYRYRVFSVKGACKESNVTASLPVEGRRMRAPVNVTVKADAGGALLKWADTNHKVSSYEVYRKQLSEPEWSASPITTLTNVAPDKRFYLDPANVDAQYYVKALFAGERTTSVGVGSQPVTYLRQTSKACPAGGAKPELTRVTNLDDPRRSKLEFKFDAPANFVTRVEYARATAGPWLTMQQTSAKAGPLEVDVSPFMNQQIWLRVIGHDTTNNCLSAPSLHHVVYPLPTPVPLPTVPAHKNCPQGLMVKWVDTSTYGTKFQVEWQPDIHAPWQPMPKENYFRVTGTKEVWQCHTPVAADAGYQYRVRSTYHVLKNNKPDVLSASLWSNEAGPGDSGGAALSLANGTMETIPANGKPGDRIQNWGPQGAWALHAGANSRPNNDKLEARFGYYAAASETVGQILALNFEAGKTYTFKGHVNGGGDGTGKVPFQIGYVTNANDLSTFKELATALFPAGNAWTAVAGVSHTVKAGDIAVGKRIAVRLGSGADGGTSDIWFDNLAVLVK</sequence>
<dbReference type="PROSITE" id="PS50853">
    <property type="entry name" value="FN3"/>
    <property type="match status" value="1"/>
</dbReference>
<evidence type="ECO:0000313" key="4">
    <source>
        <dbReference type="EMBL" id="WAS91560.1"/>
    </source>
</evidence>
<feature type="chain" id="PRO_5046015565" description="CHAP domain-containing protein" evidence="1">
    <location>
        <begin position="30"/>
        <end position="1171"/>
    </location>
</feature>
<keyword evidence="1" id="KW-0732">Signal</keyword>
<dbReference type="Proteomes" id="UP001164459">
    <property type="component" value="Chromosome"/>
</dbReference>
<dbReference type="Pfam" id="PF05257">
    <property type="entry name" value="CHAP"/>
    <property type="match status" value="1"/>
</dbReference>
<feature type="signal peptide" evidence="1">
    <location>
        <begin position="1"/>
        <end position="29"/>
    </location>
</feature>
<dbReference type="SUPFAM" id="SSF54001">
    <property type="entry name" value="Cysteine proteinases"/>
    <property type="match status" value="1"/>
</dbReference>
<dbReference type="SMART" id="SM00060">
    <property type="entry name" value="FN3"/>
    <property type="match status" value="3"/>
</dbReference>
<proteinExistence type="predicted"/>
<dbReference type="PROSITE" id="PS50911">
    <property type="entry name" value="CHAP"/>
    <property type="match status" value="1"/>
</dbReference>
<gene>
    <name evidence="4" type="ORF">O0S08_35710</name>
</gene>
<dbReference type="InterPro" id="IPR003961">
    <property type="entry name" value="FN3_dom"/>
</dbReference>
<dbReference type="CDD" id="cd00063">
    <property type="entry name" value="FN3"/>
    <property type="match status" value="1"/>
</dbReference>
<organism evidence="4 5">
    <name type="scientific">Nannocystis punicea</name>
    <dbReference type="NCBI Taxonomy" id="2995304"/>
    <lineage>
        <taxon>Bacteria</taxon>
        <taxon>Pseudomonadati</taxon>
        <taxon>Myxococcota</taxon>
        <taxon>Polyangia</taxon>
        <taxon>Nannocystales</taxon>
        <taxon>Nannocystaceae</taxon>
        <taxon>Nannocystis</taxon>
    </lineage>
</organism>
<dbReference type="Gene3D" id="3.90.1720.10">
    <property type="entry name" value="endopeptidase domain like (from Nostoc punctiforme)"/>
    <property type="match status" value="1"/>
</dbReference>
<dbReference type="Gene3D" id="2.60.120.260">
    <property type="entry name" value="Galactose-binding domain-like"/>
    <property type="match status" value="1"/>
</dbReference>
<dbReference type="InterPro" id="IPR038765">
    <property type="entry name" value="Papain-like_cys_pep_sf"/>
</dbReference>
<evidence type="ECO:0000259" key="2">
    <source>
        <dbReference type="PROSITE" id="PS50853"/>
    </source>
</evidence>
<evidence type="ECO:0000313" key="5">
    <source>
        <dbReference type="Proteomes" id="UP001164459"/>
    </source>
</evidence>